<evidence type="ECO:0000313" key="3">
    <source>
        <dbReference type="Proteomes" id="UP000039865"/>
    </source>
</evidence>
<keyword evidence="1" id="KW-0812">Transmembrane</keyword>
<feature type="transmembrane region" description="Helical" evidence="1">
    <location>
        <begin position="70"/>
        <end position="90"/>
    </location>
</feature>
<gene>
    <name evidence="2" type="primary">Contig9110.g9750</name>
    <name evidence="2" type="ORF">STYLEM_1881</name>
</gene>
<sequence>MYSPLMANIKFLGGLSAFIVTVANRSNYFNQIYFASNYLLEALISSGPLIIIQSLCVIEFDFEREYYIQSLFFSVLCFVVNFAFGIYMLADGIKVDVVTSKHLKLKQIE</sequence>
<accession>A0A077ZTQ4</accession>
<name>A0A077ZTQ4_STYLE</name>
<dbReference type="Proteomes" id="UP000039865">
    <property type="component" value="Unassembled WGS sequence"/>
</dbReference>
<proteinExistence type="predicted"/>
<keyword evidence="1" id="KW-1133">Transmembrane helix</keyword>
<dbReference type="EMBL" id="CCKQ01001809">
    <property type="protein sequence ID" value="CDW72914.1"/>
    <property type="molecule type" value="Genomic_DNA"/>
</dbReference>
<organism evidence="2 3">
    <name type="scientific">Stylonychia lemnae</name>
    <name type="common">Ciliate</name>
    <dbReference type="NCBI Taxonomy" id="5949"/>
    <lineage>
        <taxon>Eukaryota</taxon>
        <taxon>Sar</taxon>
        <taxon>Alveolata</taxon>
        <taxon>Ciliophora</taxon>
        <taxon>Intramacronucleata</taxon>
        <taxon>Spirotrichea</taxon>
        <taxon>Stichotrichia</taxon>
        <taxon>Sporadotrichida</taxon>
        <taxon>Oxytrichidae</taxon>
        <taxon>Stylonychinae</taxon>
        <taxon>Stylonychia</taxon>
    </lineage>
</organism>
<reference evidence="2 3" key="1">
    <citation type="submission" date="2014-06" db="EMBL/GenBank/DDBJ databases">
        <authorList>
            <person name="Swart Estienne"/>
        </authorList>
    </citation>
    <scope>NUCLEOTIDE SEQUENCE [LARGE SCALE GENOMIC DNA]</scope>
    <source>
        <strain evidence="2 3">130c</strain>
    </source>
</reference>
<keyword evidence="3" id="KW-1185">Reference proteome</keyword>
<protein>
    <submittedName>
        <fullName evidence="2">Uncharacterized protein</fullName>
    </submittedName>
</protein>
<dbReference type="InParanoid" id="A0A077ZTQ4"/>
<feature type="transmembrane region" description="Helical" evidence="1">
    <location>
        <begin position="35"/>
        <end position="58"/>
    </location>
</feature>
<dbReference type="AlphaFoldDB" id="A0A077ZTQ4"/>
<keyword evidence="1" id="KW-0472">Membrane</keyword>
<evidence type="ECO:0000313" key="2">
    <source>
        <dbReference type="EMBL" id="CDW72914.1"/>
    </source>
</evidence>
<evidence type="ECO:0000256" key="1">
    <source>
        <dbReference type="SAM" id="Phobius"/>
    </source>
</evidence>